<evidence type="ECO:0000313" key="1">
    <source>
        <dbReference type="EMBL" id="JAH44762.1"/>
    </source>
</evidence>
<reference evidence="1" key="2">
    <citation type="journal article" date="2015" name="Fish Shellfish Immunol.">
        <title>Early steps in the European eel (Anguilla anguilla)-Vibrio vulnificus interaction in the gills: Role of the RtxA13 toxin.</title>
        <authorList>
            <person name="Callol A."/>
            <person name="Pajuelo D."/>
            <person name="Ebbesson L."/>
            <person name="Teles M."/>
            <person name="MacKenzie S."/>
            <person name="Amaro C."/>
        </authorList>
    </citation>
    <scope>NUCLEOTIDE SEQUENCE</scope>
</reference>
<sequence length="26" mass="2849">MACSASFIKACILRLVSSIIQTHQNN</sequence>
<reference evidence="1" key="1">
    <citation type="submission" date="2014-11" db="EMBL/GenBank/DDBJ databases">
        <authorList>
            <person name="Amaro Gonzalez C."/>
        </authorList>
    </citation>
    <scope>NUCLEOTIDE SEQUENCE</scope>
</reference>
<protein>
    <submittedName>
        <fullName evidence="1">Uncharacterized protein</fullName>
    </submittedName>
</protein>
<proteinExistence type="predicted"/>
<accession>A0A0E9SU55</accession>
<dbReference type="AlphaFoldDB" id="A0A0E9SU55"/>
<organism evidence="1">
    <name type="scientific">Anguilla anguilla</name>
    <name type="common">European freshwater eel</name>
    <name type="synonym">Muraena anguilla</name>
    <dbReference type="NCBI Taxonomy" id="7936"/>
    <lineage>
        <taxon>Eukaryota</taxon>
        <taxon>Metazoa</taxon>
        <taxon>Chordata</taxon>
        <taxon>Craniata</taxon>
        <taxon>Vertebrata</taxon>
        <taxon>Euteleostomi</taxon>
        <taxon>Actinopterygii</taxon>
        <taxon>Neopterygii</taxon>
        <taxon>Teleostei</taxon>
        <taxon>Anguilliformes</taxon>
        <taxon>Anguillidae</taxon>
        <taxon>Anguilla</taxon>
    </lineage>
</organism>
<name>A0A0E9SU55_ANGAN</name>
<dbReference type="EMBL" id="GBXM01063815">
    <property type="protein sequence ID" value="JAH44762.1"/>
    <property type="molecule type" value="Transcribed_RNA"/>
</dbReference>